<dbReference type="Proteomes" id="UP000266841">
    <property type="component" value="Unassembled WGS sequence"/>
</dbReference>
<feature type="compositionally biased region" description="Basic residues" evidence="1">
    <location>
        <begin position="96"/>
        <end position="105"/>
    </location>
</feature>
<accession>K0TAU0</accession>
<proteinExistence type="predicted"/>
<evidence type="ECO:0000313" key="2">
    <source>
        <dbReference type="EMBL" id="EJK75878.1"/>
    </source>
</evidence>
<name>K0TAU0_THAOC</name>
<feature type="region of interest" description="Disordered" evidence="1">
    <location>
        <begin position="43"/>
        <end position="145"/>
    </location>
</feature>
<dbReference type="OMA" id="MAIFKSC"/>
<feature type="compositionally biased region" description="Basic and acidic residues" evidence="1">
    <location>
        <begin position="46"/>
        <end position="74"/>
    </location>
</feature>
<evidence type="ECO:0000313" key="3">
    <source>
        <dbReference type="Proteomes" id="UP000266841"/>
    </source>
</evidence>
<feature type="region of interest" description="Disordered" evidence="1">
    <location>
        <begin position="1"/>
        <end position="22"/>
    </location>
</feature>
<reference evidence="2 3" key="1">
    <citation type="journal article" date="2012" name="Genome Biol.">
        <title>Genome and low-iron response of an oceanic diatom adapted to chronic iron limitation.</title>
        <authorList>
            <person name="Lommer M."/>
            <person name="Specht M."/>
            <person name="Roy A.S."/>
            <person name="Kraemer L."/>
            <person name="Andreson R."/>
            <person name="Gutowska M.A."/>
            <person name="Wolf J."/>
            <person name="Bergner S.V."/>
            <person name="Schilhabel M.B."/>
            <person name="Klostermeier U.C."/>
            <person name="Beiko R.G."/>
            <person name="Rosenstiel P."/>
            <person name="Hippler M."/>
            <person name="Laroche J."/>
        </authorList>
    </citation>
    <scope>NUCLEOTIDE SEQUENCE [LARGE SCALE GENOMIC DNA]</scope>
    <source>
        <strain evidence="2 3">CCMP1005</strain>
    </source>
</reference>
<protein>
    <submittedName>
        <fullName evidence="2">Uncharacterized protein</fullName>
    </submittedName>
</protein>
<dbReference type="OrthoDB" id="199263at2759"/>
<keyword evidence="3" id="KW-1185">Reference proteome</keyword>
<evidence type="ECO:0000256" key="1">
    <source>
        <dbReference type="SAM" id="MobiDB-lite"/>
    </source>
</evidence>
<gene>
    <name evidence="2" type="ORF">THAOC_02381</name>
</gene>
<organism evidence="2 3">
    <name type="scientific">Thalassiosira oceanica</name>
    <name type="common">Marine diatom</name>
    <dbReference type="NCBI Taxonomy" id="159749"/>
    <lineage>
        <taxon>Eukaryota</taxon>
        <taxon>Sar</taxon>
        <taxon>Stramenopiles</taxon>
        <taxon>Ochrophyta</taxon>
        <taxon>Bacillariophyta</taxon>
        <taxon>Coscinodiscophyceae</taxon>
        <taxon>Thalassiosirophycidae</taxon>
        <taxon>Thalassiosirales</taxon>
        <taxon>Thalassiosiraceae</taxon>
        <taxon>Thalassiosira</taxon>
    </lineage>
</organism>
<sequence length="249" mass="27830">MADNDETPGGSSNAPQQGLSAYETLRAQNIERNNAKLRVLGLITSAEEKRSNDEAWRRNSKSAHEDGKSIRGEDFEPSSGDEGSDEEYCDGDKPKLRNRKRRKSMPHREGERKSRRLRNIPAQSGDLDEEKDPSMPDFPLTTGEERSKMVEENRQARQRAALEVAKAGGKACKNNPTATYDHCLMRVRTMTDKALANRVRAIERACGKHCVVKMAIFKSCLQDEGYWDLAGLASDALERLKGLQPPPSD</sequence>
<dbReference type="AlphaFoldDB" id="K0TAU0"/>
<dbReference type="EMBL" id="AGNL01002676">
    <property type="protein sequence ID" value="EJK75878.1"/>
    <property type="molecule type" value="Genomic_DNA"/>
</dbReference>
<comment type="caution">
    <text evidence="2">The sequence shown here is derived from an EMBL/GenBank/DDBJ whole genome shotgun (WGS) entry which is preliminary data.</text>
</comment>
<feature type="compositionally biased region" description="Polar residues" evidence="1">
    <location>
        <begin position="9"/>
        <end position="19"/>
    </location>
</feature>
<dbReference type="eggNOG" id="ENOG502SBBW">
    <property type="taxonomic scope" value="Eukaryota"/>
</dbReference>